<comment type="caution">
    <text evidence="2">The sequence shown here is derived from an EMBL/GenBank/DDBJ whole genome shotgun (WGS) entry which is preliminary data.</text>
</comment>
<gene>
    <name evidence="2" type="ORF">HGA06_21670</name>
</gene>
<dbReference type="Proteomes" id="UP000570003">
    <property type="component" value="Unassembled WGS sequence"/>
</dbReference>
<protein>
    <submittedName>
        <fullName evidence="2">DUF4439 domain-containing protein</fullName>
    </submittedName>
</protein>
<feature type="non-terminal residue" evidence="2">
    <location>
        <position position="1"/>
    </location>
</feature>
<evidence type="ECO:0000313" key="2">
    <source>
        <dbReference type="EMBL" id="NKY16625.1"/>
    </source>
</evidence>
<proteinExistence type="predicted"/>
<dbReference type="InterPro" id="IPR029447">
    <property type="entry name" value="DUF4439"/>
</dbReference>
<keyword evidence="3" id="KW-1185">Reference proteome</keyword>
<feature type="domain" description="DUF4439" evidence="1">
    <location>
        <begin position="2"/>
        <end position="29"/>
    </location>
</feature>
<evidence type="ECO:0000313" key="3">
    <source>
        <dbReference type="Proteomes" id="UP000570003"/>
    </source>
</evidence>
<accession>A0AA44DHS5</accession>
<sequence>RDAAAALREAAVRAVRWRGRGVAFPGLAERP</sequence>
<organism evidence="2 3">
    <name type="scientific">Streptomyces somaliensis (strain ATCC 33201 / DSM 40738 / JCM 12659 / KCTC 9044 / NCTC 11332 / NRRL B-12077 / IP 733)</name>
    <dbReference type="NCBI Taxonomy" id="1134445"/>
    <lineage>
        <taxon>Bacteria</taxon>
        <taxon>Bacillati</taxon>
        <taxon>Actinomycetota</taxon>
        <taxon>Actinomycetes</taxon>
        <taxon>Kitasatosporales</taxon>
        <taxon>Streptomycetaceae</taxon>
        <taxon>Streptomyces</taxon>
    </lineage>
</organism>
<dbReference type="AlphaFoldDB" id="A0AA44DHS5"/>
<dbReference type="EMBL" id="JAAXOU010000441">
    <property type="protein sequence ID" value="NKY16625.1"/>
    <property type="molecule type" value="Genomic_DNA"/>
</dbReference>
<dbReference type="RefSeq" id="WP_168440831.1">
    <property type="nucleotide sequence ID" value="NZ_JAAXOU010000441.1"/>
</dbReference>
<reference evidence="2 3" key="1">
    <citation type="submission" date="2020-04" db="EMBL/GenBank/DDBJ databases">
        <title>MicrobeNet Type strains.</title>
        <authorList>
            <person name="Nicholson A.C."/>
        </authorList>
    </citation>
    <scope>NUCLEOTIDE SEQUENCE [LARGE SCALE GENOMIC DNA]</scope>
    <source>
        <strain evidence="2 3">DSM 40738</strain>
    </source>
</reference>
<name>A0AA44DHS5_STRE0</name>
<dbReference type="Pfam" id="PF14530">
    <property type="entry name" value="DUF4439"/>
    <property type="match status" value="1"/>
</dbReference>
<evidence type="ECO:0000259" key="1">
    <source>
        <dbReference type="Pfam" id="PF14530"/>
    </source>
</evidence>